<dbReference type="AlphaFoldDB" id="A0A0H1R9N4"/>
<evidence type="ECO:0008006" key="4">
    <source>
        <dbReference type="Google" id="ProtNLM"/>
    </source>
</evidence>
<sequence>MTADWTPVFVLPNIPLEAAIGCEIAALAPAHDRRVAALKREHPTLRRFLNRFADNFGQKFEPTVLILNTAAPPIFRDVTALASFRDLVAISAVTHGRALELRHSRGHRVLFGEAFAIYPWMLDRHYEDVIGSTPAILGTHELSRFKGQSSPALFRTSLGESDIDQPLLAALLARWRRRYEAAEPTWEDVALMRSLNMAYHASLLPAGTDTTFYDVGRVVSLWVSAFEILVHPGGSGQANRDKVFEMIERTTWAIPASAQLAHDTGSKTKLVKRTLASWLYQVLYQCRNDFLHGNPVDRSTLFLPTPQRTIFEYAAPLYRIALTAFLPLGHDTPMPSAKDPNPFGAYIVDHMDFMEPQKNAEEALLTATRPPAKRGMRRASAARPVASSTSSAARPASSD</sequence>
<feature type="region of interest" description="Disordered" evidence="1">
    <location>
        <begin position="367"/>
        <end position="399"/>
    </location>
</feature>
<evidence type="ECO:0000256" key="1">
    <source>
        <dbReference type="SAM" id="MobiDB-lite"/>
    </source>
</evidence>
<evidence type="ECO:0000313" key="3">
    <source>
        <dbReference type="Proteomes" id="UP000035489"/>
    </source>
</evidence>
<dbReference type="STRING" id="1225564.AA309_17435"/>
<proteinExistence type="predicted"/>
<accession>A0A0H1R9N4</accession>
<dbReference type="PATRIC" id="fig|1225564.3.peg.4598"/>
<organism evidence="2 3">
    <name type="scientific">Microvirga vignae</name>
    <dbReference type="NCBI Taxonomy" id="1225564"/>
    <lineage>
        <taxon>Bacteria</taxon>
        <taxon>Pseudomonadati</taxon>
        <taxon>Pseudomonadota</taxon>
        <taxon>Alphaproteobacteria</taxon>
        <taxon>Hyphomicrobiales</taxon>
        <taxon>Methylobacteriaceae</taxon>
        <taxon>Microvirga</taxon>
    </lineage>
</organism>
<gene>
    <name evidence="2" type="ORF">AA309_17435</name>
</gene>
<reference evidence="2 3" key="1">
    <citation type="submission" date="2015-05" db="EMBL/GenBank/DDBJ databases">
        <title>Draft genome sequence of Microvirga vignae strain BR3299, a novel nitrogen fixing bacteria isolated from Brazil semi-aired region.</title>
        <authorList>
            <person name="Zilli J.E."/>
            <person name="Passos S.R."/>
            <person name="Leite J."/>
            <person name="Baldani J.I."/>
            <person name="Xavier G.R."/>
            <person name="Rumjaneck N.G."/>
            <person name="Simoes-Araujo J.L."/>
        </authorList>
    </citation>
    <scope>NUCLEOTIDE SEQUENCE [LARGE SCALE GENOMIC DNA]</scope>
    <source>
        <strain evidence="2 3">BR3299</strain>
    </source>
</reference>
<dbReference type="RefSeq" id="WP_047190298.1">
    <property type="nucleotide sequence ID" value="NZ_LCYG01000043.1"/>
</dbReference>
<name>A0A0H1R9N4_9HYPH</name>
<dbReference type="EMBL" id="LCYG01000043">
    <property type="protein sequence ID" value="KLK91888.1"/>
    <property type="molecule type" value="Genomic_DNA"/>
</dbReference>
<feature type="compositionally biased region" description="Low complexity" evidence="1">
    <location>
        <begin position="378"/>
        <end position="399"/>
    </location>
</feature>
<keyword evidence="3" id="KW-1185">Reference proteome</keyword>
<protein>
    <recommendedName>
        <fullName evidence="4">Apea-like HEPN domain-containing protein</fullName>
    </recommendedName>
</protein>
<dbReference type="Proteomes" id="UP000035489">
    <property type="component" value="Unassembled WGS sequence"/>
</dbReference>
<comment type="caution">
    <text evidence="2">The sequence shown here is derived from an EMBL/GenBank/DDBJ whole genome shotgun (WGS) entry which is preliminary data.</text>
</comment>
<evidence type="ECO:0000313" key="2">
    <source>
        <dbReference type="EMBL" id="KLK91888.1"/>
    </source>
</evidence>